<gene>
    <name evidence="6" type="ORF">ZIOFF_009676</name>
</gene>
<dbReference type="Pfam" id="PF08132">
    <property type="entry name" value="AdoMetDC_leader"/>
    <property type="match status" value="1"/>
</dbReference>
<dbReference type="GO" id="GO:0006281">
    <property type="term" value="P:DNA repair"/>
    <property type="evidence" value="ECO:0007669"/>
    <property type="project" value="InterPro"/>
</dbReference>
<keyword evidence="3" id="KW-0472">Membrane</keyword>
<dbReference type="PANTHER" id="PTHR45674:SF9">
    <property type="entry name" value="DNA LIGASE 3"/>
    <property type="match status" value="1"/>
</dbReference>
<name>A0A8J5HN73_ZINOF</name>
<dbReference type="InterPro" id="IPR012340">
    <property type="entry name" value="NA-bd_OB-fold"/>
</dbReference>
<dbReference type="Gene3D" id="3.30.1490.70">
    <property type="match status" value="1"/>
</dbReference>
<evidence type="ECO:0000256" key="1">
    <source>
        <dbReference type="ARBA" id="ARBA00007572"/>
    </source>
</evidence>
<evidence type="ECO:0000313" key="6">
    <source>
        <dbReference type="EMBL" id="KAG6527565.1"/>
    </source>
</evidence>
<dbReference type="PROSITE" id="PS50160">
    <property type="entry name" value="DNA_LIGASE_A3"/>
    <property type="match status" value="1"/>
</dbReference>
<keyword evidence="3" id="KW-0812">Transmembrane</keyword>
<evidence type="ECO:0000259" key="5">
    <source>
        <dbReference type="PROSITE" id="PS50160"/>
    </source>
</evidence>
<keyword evidence="7" id="KW-1185">Reference proteome</keyword>
<keyword evidence="4" id="KW-0732">Signal</keyword>
<protein>
    <recommendedName>
        <fullName evidence="5">ATP-dependent DNA ligase family profile domain-containing protein</fullName>
    </recommendedName>
</protein>
<proteinExistence type="inferred from homology"/>
<dbReference type="GO" id="GO:0006273">
    <property type="term" value="P:lagging strand elongation"/>
    <property type="evidence" value="ECO:0007669"/>
    <property type="project" value="TreeGrafter"/>
</dbReference>
<comment type="caution">
    <text evidence="6">The sequence shown here is derived from an EMBL/GenBank/DDBJ whole genome shotgun (WGS) entry which is preliminary data.</text>
</comment>
<evidence type="ECO:0000313" key="7">
    <source>
        <dbReference type="Proteomes" id="UP000734854"/>
    </source>
</evidence>
<dbReference type="GO" id="GO:0006310">
    <property type="term" value="P:DNA recombination"/>
    <property type="evidence" value="ECO:0007669"/>
    <property type="project" value="InterPro"/>
</dbReference>
<sequence>MNPCCFFFLLLPWSLIELPLLHGQTDFQPDLLIFGTNSFYTFTLNLTIFLLVVKTTALTMNVAGVIKDGLLIAFSRSIIRDTIIPVNLFLYDITFLGVSHHIHPPLGFPYIFHELMKSKGGKKSSSSSLLHYEAPLPLGYSIEDFLPRGEINKFQSVAYSNVEADQAFTNNQIALDRVNLFFEEARNSSCEGIMVKTLDDFGYSASKRCEAWLKVSYLDFVLIGAWHGNGIKVEWYSPFLVACYNPDTEEFQSVCRVISSFSDSFYL</sequence>
<dbReference type="InterPro" id="IPR050191">
    <property type="entry name" value="ATP-dep_DNA_ligase"/>
</dbReference>
<dbReference type="AlphaFoldDB" id="A0A8J5HN73"/>
<feature type="signal peptide" evidence="4">
    <location>
        <begin position="1"/>
        <end position="23"/>
    </location>
</feature>
<keyword evidence="3" id="KW-1133">Transmembrane helix</keyword>
<organism evidence="6 7">
    <name type="scientific">Zingiber officinale</name>
    <name type="common">Ginger</name>
    <name type="synonym">Amomum zingiber</name>
    <dbReference type="NCBI Taxonomy" id="94328"/>
    <lineage>
        <taxon>Eukaryota</taxon>
        <taxon>Viridiplantae</taxon>
        <taxon>Streptophyta</taxon>
        <taxon>Embryophyta</taxon>
        <taxon>Tracheophyta</taxon>
        <taxon>Spermatophyta</taxon>
        <taxon>Magnoliopsida</taxon>
        <taxon>Liliopsida</taxon>
        <taxon>Zingiberales</taxon>
        <taxon>Zingiberaceae</taxon>
        <taxon>Zingiber</taxon>
    </lineage>
</organism>
<dbReference type="InterPro" id="IPR012310">
    <property type="entry name" value="DNA_ligase_ATP-dep_cent"/>
</dbReference>
<feature type="domain" description="ATP-dependent DNA ligase family profile" evidence="5">
    <location>
        <begin position="176"/>
        <end position="245"/>
    </location>
</feature>
<reference evidence="6 7" key="1">
    <citation type="submission" date="2020-08" db="EMBL/GenBank/DDBJ databases">
        <title>Plant Genome Project.</title>
        <authorList>
            <person name="Zhang R.-G."/>
        </authorList>
    </citation>
    <scope>NUCLEOTIDE SEQUENCE [LARGE SCALE GENOMIC DNA]</scope>
    <source>
        <tissue evidence="6">Rhizome</tissue>
    </source>
</reference>
<dbReference type="GO" id="GO:0005524">
    <property type="term" value="F:ATP binding"/>
    <property type="evidence" value="ECO:0007669"/>
    <property type="project" value="InterPro"/>
</dbReference>
<dbReference type="Gene3D" id="2.40.50.140">
    <property type="entry name" value="Nucleic acid-binding proteins"/>
    <property type="match status" value="1"/>
</dbReference>
<keyword evidence="2" id="KW-0436">Ligase</keyword>
<dbReference type="PANTHER" id="PTHR45674">
    <property type="entry name" value="DNA LIGASE 1/3 FAMILY MEMBER"/>
    <property type="match status" value="1"/>
</dbReference>
<feature type="transmembrane region" description="Helical" evidence="3">
    <location>
        <begin position="39"/>
        <end position="66"/>
    </location>
</feature>
<dbReference type="EMBL" id="JACMSC010000003">
    <property type="protein sequence ID" value="KAG6527565.1"/>
    <property type="molecule type" value="Genomic_DNA"/>
</dbReference>
<accession>A0A8J5HN73</accession>
<dbReference type="InterPro" id="IPR012511">
    <property type="entry name" value="AdoMetDC_leader"/>
</dbReference>
<evidence type="ECO:0000256" key="2">
    <source>
        <dbReference type="ARBA" id="ARBA00022598"/>
    </source>
</evidence>
<evidence type="ECO:0000256" key="4">
    <source>
        <dbReference type="SAM" id="SignalP"/>
    </source>
</evidence>
<dbReference type="Proteomes" id="UP000734854">
    <property type="component" value="Unassembled WGS sequence"/>
</dbReference>
<evidence type="ECO:0000256" key="3">
    <source>
        <dbReference type="SAM" id="Phobius"/>
    </source>
</evidence>
<dbReference type="SUPFAM" id="SSF50249">
    <property type="entry name" value="Nucleic acid-binding proteins"/>
    <property type="match status" value="1"/>
</dbReference>
<feature type="chain" id="PRO_5035146403" description="ATP-dependent DNA ligase family profile domain-containing protein" evidence="4">
    <location>
        <begin position="24"/>
        <end position="267"/>
    </location>
</feature>
<dbReference type="GO" id="GO:0003910">
    <property type="term" value="F:DNA ligase (ATP) activity"/>
    <property type="evidence" value="ECO:0007669"/>
    <property type="project" value="InterPro"/>
</dbReference>
<comment type="similarity">
    <text evidence="1">Belongs to the ATP-dependent DNA ligase family.</text>
</comment>